<dbReference type="Gene3D" id="2.60.40.3140">
    <property type="match status" value="1"/>
</dbReference>
<feature type="chain" id="PRO_5045206058" evidence="1">
    <location>
        <begin position="20"/>
        <end position="667"/>
    </location>
</feature>
<evidence type="ECO:0000259" key="2">
    <source>
        <dbReference type="Pfam" id="PF01841"/>
    </source>
</evidence>
<dbReference type="Proteomes" id="UP000679008">
    <property type="component" value="Unassembled WGS sequence"/>
</dbReference>
<protein>
    <submittedName>
        <fullName evidence="3">DUF3857 domain-containing protein</fullName>
    </submittedName>
</protein>
<evidence type="ECO:0000313" key="4">
    <source>
        <dbReference type="Proteomes" id="UP000679008"/>
    </source>
</evidence>
<keyword evidence="1" id="KW-0732">Signal</keyword>
<evidence type="ECO:0000256" key="1">
    <source>
        <dbReference type="SAM" id="SignalP"/>
    </source>
</evidence>
<comment type="caution">
    <text evidence="3">The sequence shown here is derived from an EMBL/GenBank/DDBJ whole genome shotgun (WGS) entry which is preliminary data.</text>
</comment>
<keyword evidence="4" id="KW-1185">Reference proteome</keyword>
<organism evidence="3 4">
    <name type="scientific">Flavobacterium erciyesense</name>
    <dbReference type="NCBI Taxonomy" id="2825842"/>
    <lineage>
        <taxon>Bacteria</taxon>
        <taxon>Pseudomonadati</taxon>
        <taxon>Bacteroidota</taxon>
        <taxon>Flavobacteriia</taxon>
        <taxon>Flavobacteriales</taxon>
        <taxon>Flavobacteriaceae</taxon>
        <taxon>Flavobacterium</taxon>
    </lineage>
</organism>
<gene>
    <name evidence="3" type="ORF">KBJ98_11350</name>
</gene>
<feature type="domain" description="Transglutaminase-like" evidence="2">
    <location>
        <begin position="317"/>
        <end position="391"/>
    </location>
</feature>
<dbReference type="Pfam" id="PF01841">
    <property type="entry name" value="Transglut_core"/>
    <property type="match status" value="1"/>
</dbReference>
<feature type="signal peptide" evidence="1">
    <location>
        <begin position="1"/>
        <end position="19"/>
    </location>
</feature>
<dbReference type="Gene3D" id="2.60.120.1130">
    <property type="match status" value="1"/>
</dbReference>
<accession>A0ABS5D5J5</accession>
<dbReference type="InterPro" id="IPR002931">
    <property type="entry name" value="Transglutaminase-like"/>
</dbReference>
<dbReference type="RefSeq" id="WP_210790785.1">
    <property type="nucleotide sequence ID" value="NZ_JAGPXB010000011.1"/>
</dbReference>
<dbReference type="Gene3D" id="3.10.620.30">
    <property type="match status" value="1"/>
</dbReference>
<proteinExistence type="predicted"/>
<dbReference type="EMBL" id="JAGPXB010000011">
    <property type="protein sequence ID" value="MBQ0909299.1"/>
    <property type="molecule type" value="Genomic_DNA"/>
</dbReference>
<evidence type="ECO:0000313" key="3">
    <source>
        <dbReference type="EMBL" id="MBQ0909299.1"/>
    </source>
</evidence>
<sequence length="667" mass="76053">MIKNWFVVLLACIGLQLNAQDLELGKVSIDELKVKQHPKDSSAVAAIIFNRAKTTFKYNLKDGFSIGTEFQVRVKIYKKEGLNWATFKVPFYIGYEDRNDESVQFSDAVTYNLVNGVIEKSKLKSEGSFVTKVNEYWKEASITLPNVKVGSIIEFKYFLKSENIIKFPSFYFQYEIPVNFAQFTTAIPGFFVYKALVSGFAPIKTAQKVSGGSFSFPSRYDRTRTDFVNFQQVISTYSAENIPALKPEPFVDNLQNYRACLKHELEKTQFYQEPEKDYASTWEGVSTSIFEDKNFGKQLDFGLFFLDDVKEIIKNDTNTPLSSEEKMNRIFTYVQQRMNWNHENGYYTDKGVKDAYSSRAGNSAEINFILINMLRIAGVDANPVLVSTLDHGVPVYPNRTGFNYVIASATIEGKNVLLDATNKYTSPDILPLKLLNWQGRLIRKDGSSEEINLVPKQPSSINHNLFAKINSTGKIEGKFKVYHTATEAFLFRENQANQDQNTYLERLENKWNGLEITGYGTEENKTISSQAISEKFDFSTVNHCEIIAGKLYVNPMLFLTSAINPFVQENREMPIYFAYPKNRKYNFNIEIPAGYAVESSPKPIKISTQGNEVVFSMNSTVVGNTIQMIVSEEIKGALFKAEFYPELKTFYQNVINKQNEKIILSKI</sequence>
<reference evidence="3 4" key="1">
    <citation type="submission" date="2021-04" db="EMBL/GenBank/DDBJ databases">
        <title>Description of novel Flavobacterium sp. F-328.</title>
        <authorList>
            <person name="Saticioglu I.B."/>
        </authorList>
    </citation>
    <scope>NUCLEOTIDE SEQUENCE [LARGE SCALE GENOMIC DNA]</scope>
    <source>
        <strain evidence="3 4">F-328</strain>
    </source>
</reference>
<name>A0ABS5D5J5_9FLAO</name>